<dbReference type="EMBL" id="JASCIR010000058">
    <property type="protein sequence ID" value="MDI3390640.1"/>
    <property type="molecule type" value="Genomic_DNA"/>
</dbReference>
<keyword evidence="2" id="KW-1185">Reference proteome</keyword>
<evidence type="ECO:0000313" key="1">
    <source>
        <dbReference type="EMBL" id="MDI3390640.1"/>
    </source>
</evidence>
<sequence length="165" mass="18213">MSDPTAVIDAEAFPLHVVGGPHLMVMVPVAGDAVEGLDEAYTEASLDVTEFQTTGTTIDARWAVPSDRQQVLLHLKGRAPRRFDLTVRFELKTPRQRQGFLDMAAFDDRGRVSLWIYPDQEDTARAAVAMQKGDMELFVCLGISVEEDIPCRALRRLAQTPGTAV</sequence>
<protein>
    <recommendedName>
        <fullName evidence="3">DUF4253 domain-containing protein</fullName>
    </recommendedName>
</protein>
<proteinExistence type="predicted"/>
<gene>
    <name evidence="1" type="ORF">QIS99_31255</name>
</gene>
<dbReference type="RefSeq" id="WP_282517124.1">
    <property type="nucleotide sequence ID" value="NZ_JASCIR010000058.1"/>
</dbReference>
<accession>A0ABT6S1U0</accession>
<name>A0ABT6S1U0_9ACTN</name>
<evidence type="ECO:0008006" key="3">
    <source>
        <dbReference type="Google" id="ProtNLM"/>
    </source>
</evidence>
<dbReference type="Proteomes" id="UP001224661">
    <property type="component" value="Unassembled WGS sequence"/>
</dbReference>
<evidence type="ECO:0000313" key="2">
    <source>
        <dbReference type="Proteomes" id="UP001224661"/>
    </source>
</evidence>
<organism evidence="1 2">
    <name type="scientific">Streptomyces solicavernae</name>
    <dbReference type="NCBI Taxonomy" id="3043614"/>
    <lineage>
        <taxon>Bacteria</taxon>
        <taxon>Bacillati</taxon>
        <taxon>Actinomycetota</taxon>
        <taxon>Actinomycetes</taxon>
        <taxon>Kitasatosporales</taxon>
        <taxon>Streptomycetaceae</taxon>
        <taxon>Streptomyces</taxon>
    </lineage>
</organism>
<reference evidence="1 2" key="1">
    <citation type="submission" date="2023-05" db="EMBL/GenBank/DDBJ databases">
        <title>Draft genome sequence of Streptomyces sp. B-S-A8 isolated from a cave soil in Thailand.</title>
        <authorList>
            <person name="Chamroensaksri N."/>
            <person name="Muangham S."/>
        </authorList>
    </citation>
    <scope>NUCLEOTIDE SEQUENCE [LARGE SCALE GENOMIC DNA]</scope>
    <source>
        <strain evidence="1 2">B-S-A8</strain>
    </source>
</reference>
<comment type="caution">
    <text evidence="1">The sequence shown here is derived from an EMBL/GenBank/DDBJ whole genome shotgun (WGS) entry which is preliminary data.</text>
</comment>